<dbReference type="PANTHER" id="PTHR42855:SF1">
    <property type="entry name" value="ABC TRANSPORTER DOMAIN-CONTAINING PROTEIN"/>
    <property type="match status" value="1"/>
</dbReference>
<dbReference type="InterPro" id="IPR032524">
    <property type="entry name" value="ABC_tran_C"/>
</dbReference>
<evidence type="ECO:0000256" key="2">
    <source>
        <dbReference type="ARBA" id="ARBA00022840"/>
    </source>
</evidence>
<feature type="compositionally biased region" description="Polar residues" evidence="4">
    <location>
        <begin position="571"/>
        <end position="583"/>
    </location>
</feature>
<feature type="domain" description="ABC transporter" evidence="5">
    <location>
        <begin position="4"/>
        <end position="255"/>
    </location>
</feature>
<dbReference type="CDD" id="cd03221">
    <property type="entry name" value="ABCF_EF-3"/>
    <property type="match status" value="2"/>
</dbReference>
<feature type="coiled-coil region" evidence="3">
    <location>
        <begin position="610"/>
        <end position="661"/>
    </location>
</feature>
<evidence type="ECO:0000256" key="3">
    <source>
        <dbReference type="SAM" id="Coils"/>
    </source>
</evidence>
<dbReference type="InterPro" id="IPR037118">
    <property type="entry name" value="Val-tRNA_synth_C_sf"/>
</dbReference>
<dbReference type="RefSeq" id="WP_236347557.1">
    <property type="nucleotide sequence ID" value="NZ_CAKMMF010000054.1"/>
</dbReference>
<dbReference type="InterPro" id="IPR003439">
    <property type="entry name" value="ABC_transporter-like_ATP-bd"/>
</dbReference>
<dbReference type="Gene3D" id="1.10.287.380">
    <property type="entry name" value="Valyl-tRNA synthetase, C-terminal domain"/>
    <property type="match status" value="1"/>
</dbReference>
<dbReference type="Pfam" id="PF00005">
    <property type="entry name" value="ABC_tran"/>
    <property type="match status" value="2"/>
</dbReference>
<comment type="caution">
    <text evidence="6">The sequence shown here is derived from an EMBL/GenBank/DDBJ whole genome shotgun (WGS) entry which is preliminary data.</text>
</comment>
<dbReference type="Proteomes" id="UP000838686">
    <property type="component" value="Unassembled WGS sequence"/>
</dbReference>
<dbReference type="GO" id="GO:0005524">
    <property type="term" value="F:ATP binding"/>
    <property type="evidence" value="ECO:0007669"/>
    <property type="project" value="UniProtKB-KW"/>
</dbReference>
<dbReference type="PROSITE" id="PS50893">
    <property type="entry name" value="ABC_TRANSPORTER_2"/>
    <property type="match status" value="2"/>
</dbReference>
<feature type="coiled-coil region" evidence="3">
    <location>
        <begin position="241"/>
        <end position="268"/>
    </location>
</feature>
<feature type="domain" description="ABC transporter" evidence="5">
    <location>
        <begin position="319"/>
        <end position="537"/>
    </location>
</feature>
<evidence type="ECO:0000313" key="6">
    <source>
        <dbReference type="EMBL" id="CAH1225703.1"/>
    </source>
</evidence>
<dbReference type="InterPro" id="IPR017871">
    <property type="entry name" value="ABC_transporter-like_CS"/>
</dbReference>
<dbReference type="InterPro" id="IPR051309">
    <property type="entry name" value="ABCF_ATPase"/>
</dbReference>
<keyword evidence="2 6" id="KW-0067">ATP-binding</keyword>
<keyword evidence="3" id="KW-0175">Coiled coil</keyword>
<dbReference type="Pfam" id="PF12848">
    <property type="entry name" value="ABC_tran_Xtn"/>
    <property type="match status" value="1"/>
</dbReference>
<dbReference type="PANTHER" id="PTHR42855">
    <property type="entry name" value="ABC TRANSPORTER ATP-BINDING SUBUNIT"/>
    <property type="match status" value="1"/>
</dbReference>
<dbReference type="InterPro" id="IPR032781">
    <property type="entry name" value="ABC_tran_Xtn"/>
</dbReference>
<proteinExistence type="predicted"/>
<dbReference type="SMART" id="SM00382">
    <property type="entry name" value="AAA"/>
    <property type="match status" value="2"/>
</dbReference>
<dbReference type="Gene3D" id="3.40.50.300">
    <property type="entry name" value="P-loop containing nucleotide triphosphate hydrolases"/>
    <property type="match status" value="2"/>
</dbReference>
<keyword evidence="1" id="KW-0547">Nucleotide-binding</keyword>
<protein>
    <submittedName>
        <fullName evidence="6">Vitamin B12 import ATP-binding protein BtuD</fullName>
    </submittedName>
</protein>
<gene>
    <name evidence="6" type="primary">btuD_31</name>
    <name evidence="6" type="ORF">PAECIP111893_05288</name>
</gene>
<feature type="region of interest" description="Disordered" evidence="4">
    <location>
        <begin position="571"/>
        <end position="604"/>
    </location>
</feature>
<dbReference type="EMBL" id="CAKMMF010000054">
    <property type="protein sequence ID" value="CAH1225703.1"/>
    <property type="molecule type" value="Genomic_DNA"/>
</dbReference>
<evidence type="ECO:0000259" key="5">
    <source>
        <dbReference type="PROSITE" id="PS50893"/>
    </source>
</evidence>
<keyword evidence="7" id="KW-1185">Reference proteome</keyword>
<accession>A0ABM9CXI2</accession>
<dbReference type="Pfam" id="PF16326">
    <property type="entry name" value="ABC_tran_CTD"/>
    <property type="match status" value="1"/>
</dbReference>
<dbReference type="PROSITE" id="PS00211">
    <property type="entry name" value="ABC_TRANSPORTER_1"/>
    <property type="match status" value="2"/>
</dbReference>
<name>A0ABM9CXI2_9BACL</name>
<evidence type="ECO:0000256" key="1">
    <source>
        <dbReference type="ARBA" id="ARBA00022741"/>
    </source>
</evidence>
<evidence type="ECO:0000256" key="4">
    <source>
        <dbReference type="SAM" id="MobiDB-lite"/>
    </source>
</evidence>
<reference evidence="6" key="1">
    <citation type="submission" date="2022-01" db="EMBL/GenBank/DDBJ databases">
        <authorList>
            <person name="Criscuolo A."/>
        </authorList>
    </citation>
    <scope>NUCLEOTIDE SEQUENCE</scope>
    <source>
        <strain evidence="6">CIP111893</strain>
    </source>
</reference>
<dbReference type="InterPro" id="IPR003593">
    <property type="entry name" value="AAA+_ATPase"/>
</dbReference>
<dbReference type="InterPro" id="IPR027417">
    <property type="entry name" value="P-loop_NTPase"/>
</dbReference>
<organism evidence="6 7">
    <name type="scientific">Paenibacillus plantiphilus</name>
    <dbReference type="NCBI Taxonomy" id="2905650"/>
    <lineage>
        <taxon>Bacteria</taxon>
        <taxon>Bacillati</taxon>
        <taxon>Bacillota</taxon>
        <taxon>Bacilli</taxon>
        <taxon>Bacillales</taxon>
        <taxon>Paenibacillaceae</taxon>
        <taxon>Paenibacillus</taxon>
    </lineage>
</organism>
<sequence>MHVLTVNHISKTYGEKILFDDVTFGVEMGDKIGIIGVNGTGKSTFMNVVAGIEPPDSGSILVVGGVTVRMLSQNPAFDPESTVLEHVLGGESEPMRAVRAYTEALAALELRPEDSELQNRLVHANERMDEFDAWGIESEAKIALTKLGIDRFDAKLGTLSGGQRKRVAMAAALVQPADVLLLDEPTNHIDNESVSWLEGMLQKRKGALIMITHDRYFLDRVSNRILELDRGRAFFYTANYSQFLELKLDREEREAASESKRQNLLRNELAWMRRGAKARTTKQQARIQRFEALQAAAPERTGGKLEVSVASSRLGKKIVEIEGLTKAFAGQTVIRDFNYIAVPEDRVGIVGRNGLGKSTLLKMIAGQIEPDSGEVALGPTVRLGVFSQEREEMDDSLRVIEYIREGAERVTTADGTTVTASQMLERFLFASSQQWTPIAKLSGGEKRRLQLLRVLMEAPNVLLLDEPTNDLDITTLTVLEDYLDDFPGVVFVVSHDRYFLDRTVDRIFAFEGNGVVTQHVGNFSNYEAHAGQHDSQSSANSGAGSGVHSAAVAKEASGTAIAKEALSTADSQGKSAVVTTNESFGGRSGADSDSQPQRPLKMSYKEQKEFDTIDEEIAEAEESLQTLSQRMEAAVSDSMLLQQLLVEQQELEAKLEQMMERWAYLNELAEWIAANKKS</sequence>
<evidence type="ECO:0000313" key="7">
    <source>
        <dbReference type="Proteomes" id="UP000838686"/>
    </source>
</evidence>
<dbReference type="SUPFAM" id="SSF52540">
    <property type="entry name" value="P-loop containing nucleoside triphosphate hydrolases"/>
    <property type="match status" value="2"/>
</dbReference>